<dbReference type="PANTHER" id="PTHR35038:SF8">
    <property type="entry name" value="C-TYPE POLYHEME CYTOCHROME OMCC"/>
    <property type="match status" value="1"/>
</dbReference>
<dbReference type="InterPro" id="IPR051829">
    <property type="entry name" value="Multiheme_Cytochr_ET"/>
</dbReference>
<dbReference type="PROSITE" id="PS51257">
    <property type="entry name" value="PROKAR_LIPOPROTEIN"/>
    <property type="match status" value="1"/>
</dbReference>
<dbReference type="AlphaFoldDB" id="A0A271J2D6"/>
<dbReference type="InterPro" id="IPR036280">
    <property type="entry name" value="Multihaem_cyt_sf"/>
</dbReference>
<name>A0A271J2D6_9BACT</name>
<dbReference type="Pfam" id="PF13432">
    <property type="entry name" value="TPR_16"/>
    <property type="match status" value="2"/>
</dbReference>
<dbReference type="Gene3D" id="1.25.40.10">
    <property type="entry name" value="Tetratricopeptide repeat domain"/>
    <property type="match status" value="1"/>
</dbReference>
<dbReference type="Pfam" id="PF13435">
    <property type="entry name" value="Cytochrome_C554"/>
    <property type="match status" value="1"/>
</dbReference>
<gene>
    <name evidence="3" type="ORF">BSZ37_15145</name>
</gene>
<evidence type="ECO:0000259" key="2">
    <source>
        <dbReference type="Pfam" id="PF13435"/>
    </source>
</evidence>
<evidence type="ECO:0000256" key="1">
    <source>
        <dbReference type="ARBA" id="ARBA00022729"/>
    </source>
</evidence>
<proteinExistence type="predicted"/>
<comment type="caution">
    <text evidence="3">The sequence shown here is derived from an EMBL/GenBank/DDBJ whole genome shotgun (WGS) entry which is preliminary data.</text>
</comment>
<evidence type="ECO:0000313" key="4">
    <source>
        <dbReference type="Proteomes" id="UP000216339"/>
    </source>
</evidence>
<organism evidence="3 4">
    <name type="scientific">Rubrivirga marina</name>
    <dbReference type="NCBI Taxonomy" id="1196024"/>
    <lineage>
        <taxon>Bacteria</taxon>
        <taxon>Pseudomonadati</taxon>
        <taxon>Rhodothermota</taxon>
        <taxon>Rhodothermia</taxon>
        <taxon>Rhodothermales</taxon>
        <taxon>Rubricoccaceae</taxon>
        <taxon>Rubrivirga</taxon>
    </lineage>
</organism>
<reference evidence="3 4" key="1">
    <citation type="submission" date="2016-11" db="EMBL/GenBank/DDBJ databases">
        <title>Study of marine rhodopsin-containing bacteria.</title>
        <authorList>
            <person name="Yoshizawa S."/>
            <person name="Kumagai Y."/>
            <person name="Kogure K."/>
        </authorList>
    </citation>
    <scope>NUCLEOTIDE SEQUENCE [LARGE SCALE GENOMIC DNA]</scope>
    <source>
        <strain evidence="3 4">SAORIC-28</strain>
    </source>
</reference>
<protein>
    <recommendedName>
        <fullName evidence="2">Cytochrome c-552/4 domain-containing protein</fullName>
    </recommendedName>
</protein>
<dbReference type="CDD" id="cd08168">
    <property type="entry name" value="Cytochrom_C3"/>
    <property type="match status" value="1"/>
</dbReference>
<feature type="domain" description="Cytochrome c-552/4" evidence="2">
    <location>
        <begin position="174"/>
        <end position="208"/>
    </location>
</feature>
<keyword evidence="4" id="KW-1185">Reference proteome</keyword>
<evidence type="ECO:0000313" key="3">
    <source>
        <dbReference type="EMBL" id="PAP77681.1"/>
    </source>
</evidence>
<sequence>MASVARWGALLGLALAGCAGGGAEAPAFANLGADAEYVGAATCATCHEDIAATYASHGMANSMYRLTAATRVEPALDSAIVDPHTGFEYRVIETPDGLAQEERQVAGDGTEVARLVRPMEWVVGSGDAARTYFARRGDRLVELPLTWYTQDGGRWDFSPGYRASNPRFGRTMPDGCMSCHNAVPERVEGVEDAFVEIPEGIGCERCHGPGSVHVEARLASDGPAEGPDSTIVNPRWLPIDLRLDVCSQCHLHATVDVLRQGEDAFSYRPGRPLSAHEALFAVPGIDEGGEGVAVVSHAARMQASACYQGSIATAAPLECVTCHDPHEGFESRPAGSRSAACLTCHADGLAEAVPVALRREHAKTMGCVTCHMPRVEADDAPHSSFTDHWIRVVRGPVRGVEPEVGRSGVVAPLAARDREGDEGALTEGMAAVALGVRQQRQDPVATGAQFIRIALDRLDAEAWPDARFLLGVALLQAGRADEAVGPLRAAAEAATPATRPQRLETLARALADAGRSQQAEAIFRQAVDAQPRRPETHRELGRFELAQNRAEAGRAALREAVRLDPWDAEAHLLLGIAEAADGGEGTDAWREAVRLDPELAAVVSSGVRVEAGEVEPLWTAQKAFGWPASAPLEPNASVVVYSTSGGALARGTWGDVARRLGSGVVVVSAGGSVRRVAVVRDRAAT</sequence>
<dbReference type="SUPFAM" id="SSF48695">
    <property type="entry name" value="Multiheme cytochromes"/>
    <property type="match status" value="1"/>
</dbReference>
<dbReference type="PANTHER" id="PTHR35038">
    <property type="entry name" value="DISSIMILATORY SULFITE REDUCTASE SIRA"/>
    <property type="match status" value="1"/>
</dbReference>
<keyword evidence="1" id="KW-0732">Signal</keyword>
<dbReference type="InterPro" id="IPR023155">
    <property type="entry name" value="Cyt_c-552/4"/>
</dbReference>
<dbReference type="SUPFAM" id="SSF48452">
    <property type="entry name" value="TPR-like"/>
    <property type="match status" value="1"/>
</dbReference>
<accession>A0A271J2D6</accession>
<dbReference type="Gene3D" id="1.10.1130.10">
    <property type="entry name" value="Flavocytochrome C3, Chain A"/>
    <property type="match status" value="2"/>
</dbReference>
<dbReference type="EMBL" id="MQWD01000001">
    <property type="protein sequence ID" value="PAP77681.1"/>
    <property type="molecule type" value="Genomic_DNA"/>
</dbReference>
<dbReference type="Proteomes" id="UP000216339">
    <property type="component" value="Unassembled WGS sequence"/>
</dbReference>
<dbReference type="InterPro" id="IPR011990">
    <property type="entry name" value="TPR-like_helical_dom_sf"/>
</dbReference>